<dbReference type="SUPFAM" id="SSF56784">
    <property type="entry name" value="HAD-like"/>
    <property type="match status" value="1"/>
</dbReference>
<dbReference type="InterPro" id="IPR023214">
    <property type="entry name" value="HAD_sf"/>
</dbReference>
<evidence type="ECO:0000313" key="2">
    <source>
        <dbReference type="EMBL" id="CAL1699592.1"/>
    </source>
</evidence>
<dbReference type="InterPro" id="IPR036412">
    <property type="entry name" value="HAD-like_sf"/>
</dbReference>
<evidence type="ECO:0000313" key="3">
    <source>
        <dbReference type="Proteomes" id="UP001497453"/>
    </source>
</evidence>
<dbReference type="Proteomes" id="UP001497453">
    <property type="component" value="Chromosome 11"/>
</dbReference>
<organism evidence="2 3">
    <name type="scientific">Somion occarium</name>
    <dbReference type="NCBI Taxonomy" id="3059160"/>
    <lineage>
        <taxon>Eukaryota</taxon>
        <taxon>Fungi</taxon>
        <taxon>Dikarya</taxon>
        <taxon>Basidiomycota</taxon>
        <taxon>Agaricomycotina</taxon>
        <taxon>Agaricomycetes</taxon>
        <taxon>Polyporales</taxon>
        <taxon>Cerrenaceae</taxon>
        <taxon>Somion</taxon>
    </lineage>
</organism>
<dbReference type="PANTHER" id="PTHR43316">
    <property type="entry name" value="HYDROLASE, HALOACID DELAHOGENASE-RELATED"/>
    <property type="match status" value="1"/>
</dbReference>
<dbReference type="Gene3D" id="1.10.150.750">
    <property type="match status" value="1"/>
</dbReference>
<accession>A0ABP1CXV0</accession>
<name>A0ABP1CXV0_9APHY</name>
<dbReference type="EMBL" id="OZ037954">
    <property type="protein sequence ID" value="CAL1699592.1"/>
    <property type="molecule type" value="Genomic_DNA"/>
</dbReference>
<dbReference type="PANTHER" id="PTHR43316:SF9">
    <property type="entry name" value="ACID DEHALOGENASE, PUTATIVE (AFU_ORTHOLOGUE AFUA_6G14460)-RELATED"/>
    <property type="match status" value="1"/>
</dbReference>
<dbReference type="InterPro" id="IPR051540">
    <property type="entry name" value="S-2-haloacid_dehalogenase"/>
</dbReference>
<reference evidence="3" key="1">
    <citation type="submission" date="2024-04" db="EMBL/GenBank/DDBJ databases">
        <authorList>
            <person name="Shaw F."/>
            <person name="Minotto A."/>
        </authorList>
    </citation>
    <scope>NUCLEOTIDE SEQUENCE [LARGE SCALE GENOMIC DNA]</scope>
</reference>
<dbReference type="SFLD" id="SFLDG01129">
    <property type="entry name" value="C1.5:_HAD__Beta-PGM__Phosphata"/>
    <property type="match status" value="1"/>
</dbReference>
<keyword evidence="1" id="KW-0378">Hydrolase</keyword>
<dbReference type="Pfam" id="PF00702">
    <property type="entry name" value="Hydrolase"/>
    <property type="match status" value="1"/>
</dbReference>
<evidence type="ECO:0000256" key="1">
    <source>
        <dbReference type="ARBA" id="ARBA00022801"/>
    </source>
</evidence>
<dbReference type="SFLD" id="SFLDS00003">
    <property type="entry name" value="Haloacid_Dehalogenase"/>
    <property type="match status" value="1"/>
</dbReference>
<sequence length="290" mass="31690">MSDFTLTKYKALLFDVYCTLVDWETGIYENLKPMLERINSPLKDNKKEALSAYFSVETDLQAKYPTMLYAELISRAHAELSVRLKGEPSHAETVPKTAIAASSAHNVIGLNDLTITAVGTSTFTETELDPHGAEHVAFGKSIASWPVFPDTIAALAYLSTKFKLAVLSNVDKESFSGTRAVLETSDPQHQFKFDAVYTAQDIGSYKPDLANFKYALAKLKEEFGIEKDEVIMVAGSLGHDHLPANALGIASVFIDRHAISLNIGVDAKYDAKYETLGAFAEAVKAAAENQ</sequence>
<proteinExistence type="predicted"/>
<gene>
    <name evidence="2" type="ORF">GFSPODELE1_LOCUS2750</name>
</gene>
<dbReference type="Gene3D" id="3.40.50.1000">
    <property type="entry name" value="HAD superfamily/HAD-like"/>
    <property type="match status" value="1"/>
</dbReference>
<protein>
    <recommendedName>
        <fullName evidence="4">Haloacid dehalogenase</fullName>
    </recommendedName>
</protein>
<evidence type="ECO:0008006" key="4">
    <source>
        <dbReference type="Google" id="ProtNLM"/>
    </source>
</evidence>
<keyword evidence="3" id="KW-1185">Reference proteome</keyword>